<reference evidence="2" key="1">
    <citation type="submission" date="2020-01" db="EMBL/GenBank/DDBJ databases">
        <title>Insect and environment-associated Actinomycetes.</title>
        <authorList>
            <person name="Currrie C."/>
            <person name="Chevrette M."/>
            <person name="Carlson C."/>
            <person name="Stubbendieck R."/>
            <person name="Wendt-Pienkowski E."/>
        </authorList>
    </citation>
    <scope>NUCLEOTIDE SEQUENCE</scope>
    <source>
        <strain evidence="2">SID7499</strain>
    </source>
</reference>
<accession>A0A6G3XZ94</accession>
<evidence type="ECO:0008006" key="3">
    <source>
        <dbReference type="Google" id="ProtNLM"/>
    </source>
</evidence>
<gene>
    <name evidence="2" type="ORF">G3M58_93070</name>
</gene>
<comment type="caution">
    <text evidence="2">The sequence shown here is derived from an EMBL/GenBank/DDBJ whole genome shotgun (WGS) entry which is preliminary data.</text>
</comment>
<dbReference type="PROSITE" id="PS51257">
    <property type="entry name" value="PROKAR_LIPOPROTEIN"/>
    <property type="match status" value="1"/>
</dbReference>
<protein>
    <recommendedName>
        <fullName evidence="3">Lipoprotein</fullName>
    </recommendedName>
</protein>
<name>A0A6G3XZ94_9ACTN</name>
<feature type="region of interest" description="Disordered" evidence="1">
    <location>
        <begin position="138"/>
        <end position="176"/>
    </location>
</feature>
<sequence>MARKTRLTRFALPAVVVVGGLLTGCTSDDKSLTYQTDYGNHQALKVVGYPSAGSLETVQQAVWRLADGDTEGLAALAVDGKQADATARNWVEAFGAAAKGEVTADFYDEGSVRQVVVLYFAKSGQTKEIEARIGEDDSWGLTLAEPDPAEAKAEPTWAPAKPGGSGSRTSGAPTGS</sequence>
<organism evidence="2">
    <name type="scientific">Streptomyces sp. SID7499</name>
    <dbReference type="NCBI Taxonomy" id="2706086"/>
    <lineage>
        <taxon>Bacteria</taxon>
        <taxon>Bacillati</taxon>
        <taxon>Actinomycetota</taxon>
        <taxon>Actinomycetes</taxon>
        <taxon>Kitasatosporales</taxon>
        <taxon>Streptomycetaceae</taxon>
        <taxon>Streptomyces</taxon>
    </lineage>
</organism>
<proteinExistence type="predicted"/>
<dbReference type="AlphaFoldDB" id="A0A6G3XZ94"/>
<feature type="compositionally biased region" description="Polar residues" evidence="1">
    <location>
        <begin position="167"/>
        <end position="176"/>
    </location>
</feature>
<evidence type="ECO:0000256" key="1">
    <source>
        <dbReference type="SAM" id="MobiDB-lite"/>
    </source>
</evidence>
<evidence type="ECO:0000313" key="2">
    <source>
        <dbReference type="EMBL" id="NEE22977.1"/>
    </source>
</evidence>
<dbReference type="EMBL" id="JAAGMN010010093">
    <property type="protein sequence ID" value="NEE22977.1"/>
    <property type="molecule type" value="Genomic_DNA"/>
</dbReference>